<accession>A0A1I7RNJ1</accession>
<evidence type="ECO:0000313" key="4">
    <source>
        <dbReference type="WBParaSite" id="BXY_0227800.1"/>
    </source>
</evidence>
<organism evidence="2 4">
    <name type="scientific">Bursaphelenchus xylophilus</name>
    <name type="common">Pinewood nematode worm</name>
    <name type="synonym">Aphelenchoides xylophilus</name>
    <dbReference type="NCBI Taxonomy" id="6326"/>
    <lineage>
        <taxon>Eukaryota</taxon>
        <taxon>Metazoa</taxon>
        <taxon>Ecdysozoa</taxon>
        <taxon>Nematoda</taxon>
        <taxon>Chromadorea</taxon>
        <taxon>Rhabditida</taxon>
        <taxon>Tylenchina</taxon>
        <taxon>Tylenchomorpha</taxon>
        <taxon>Aphelenchoidea</taxon>
        <taxon>Aphelenchoididae</taxon>
        <taxon>Bursaphelenchus</taxon>
    </lineage>
</organism>
<evidence type="ECO:0000313" key="3">
    <source>
        <dbReference type="Proteomes" id="UP000659654"/>
    </source>
</evidence>
<dbReference type="SMR" id="A0A1I7RNJ1"/>
<evidence type="ECO:0000313" key="1">
    <source>
        <dbReference type="EMBL" id="CAD5232114.1"/>
    </source>
</evidence>
<name>A0A1I7RNJ1_BURXY</name>
<dbReference type="AlphaFoldDB" id="A0A1I7RNJ1"/>
<dbReference type="Proteomes" id="UP000582659">
    <property type="component" value="Unassembled WGS sequence"/>
</dbReference>
<dbReference type="EMBL" id="CAJFCV020000005">
    <property type="protein sequence ID" value="CAG9124072.1"/>
    <property type="molecule type" value="Genomic_DNA"/>
</dbReference>
<reference evidence="1" key="2">
    <citation type="submission" date="2020-09" db="EMBL/GenBank/DDBJ databases">
        <authorList>
            <person name="Kikuchi T."/>
        </authorList>
    </citation>
    <scope>NUCLEOTIDE SEQUENCE</scope>
    <source>
        <strain evidence="1">Ka4C1</strain>
    </source>
</reference>
<dbReference type="Proteomes" id="UP000095284">
    <property type="component" value="Unplaced"/>
</dbReference>
<dbReference type="Proteomes" id="UP000659654">
    <property type="component" value="Unassembled WGS sequence"/>
</dbReference>
<dbReference type="WBParaSite" id="BXY_0227800.1">
    <property type="protein sequence ID" value="BXY_0227800.1"/>
    <property type="gene ID" value="BXY_0227800"/>
</dbReference>
<evidence type="ECO:0000313" key="2">
    <source>
        <dbReference type="Proteomes" id="UP000095284"/>
    </source>
</evidence>
<proteinExistence type="predicted"/>
<protein>
    <submittedName>
        <fullName evidence="1">(pine wood nematode) hypothetical protein</fullName>
    </submittedName>
</protein>
<dbReference type="EMBL" id="CAJFDI010000005">
    <property type="protein sequence ID" value="CAD5232114.1"/>
    <property type="molecule type" value="Genomic_DNA"/>
</dbReference>
<keyword evidence="3" id="KW-1185">Reference proteome</keyword>
<sequence length="228" mass="25708">MSSVFVNGFNYGIERAAASRQLSYAIVEAKRKAEMNNLMVGLKKAIEDVHTENVEAMVEDSELLASCSKAFNTAEEVLGRIERCPMHLYAPPPVYQVYPTSYYQPSPYYQSAPQEFNQGHPMMVPLRPPVLRPIPRFPQPQPEAMVLSDGRRARVIVVPARTMAPIPRPVQVVAPLRREEQYKEPVAPVVNAKKRKISDENGSGSKKKLKMGMKIKNNTFITDYFKAN</sequence>
<reference evidence="4" key="1">
    <citation type="submission" date="2016-11" db="UniProtKB">
        <authorList>
            <consortium name="WormBaseParasite"/>
        </authorList>
    </citation>
    <scope>IDENTIFICATION</scope>
</reference>
<gene>
    <name evidence="1" type="ORF">BXYJ_LOCUS12205</name>
</gene>